<dbReference type="AlphaFoldDB" id="A0A366DX15"/>
<comment type="caution">
    <text evidence="2">The sequence shown here is derived from an EMBL/GenBank/DDBJ whole genome shotgun (WGS) entry which is preliminary data.</text>
</comment>
<dbReference type="EMBL" id="QNRH01000004">
    <property type="protein sequence ID" value="RBO94661.1"/>
    <property type="molecule type" value="Genomic_DNA"/>
</dbReference>
<dbReference type="Proteomes" id="UP000252893">
    <property type="component" value="Unassembled WGS sequence"/>
</dbReference>
<dbReference type="Pfam" id="PF20109">
    <property type="entry name" value="Trans_reg_dom"/>
    <property type="match status" value="1"/>
</dbReference>
<dbReference type="RefSeq" id="WP_245416542.1">
    <property type="nucleotide sequence ID" value="NZ_JBHEEG010000001.1"/>
</dbReference>
<evidence type="ECO:0000313" key="3">
    <source>
        <dbReference type="Proteomes" id="UP000252893"/>
    </source>
</evidence>
<sequence length="110" mass="12516">MKPDTSRWRDQDQYEFYDALPVEGVAWECLRRNASYQASFDDLVAQGAGHLPLADHVQHRWGLRFPGRPRLFRARPTGHLVACCQSRHADARGSARFSSAFSVRLIGRSC</sequence>
<reference evidence="2 3" key="1">
    <citation type="submission" date="2018-06" db="EMBL/GenBank/DDBJ databases">
        <title>Genomic Encyclopedia of Type Strains, Phase IV (KMG-IV): sequencing the most valuable type-strain genomes for metagenomic binning, comparative biology and taxonomic classification.</title>
        <authorList>
            <person name="Goeker M."/>
        </authorList>
    </citation>
    <scope>NUCLEOTIDE SEQUENCE [LARGE SCALE GENOMIC DNA]</scope>
    <source>
        <strain evidence="2 3">DSM 25619</strain>
    </source>
</reference>
<organism evidence="2 3">
    <name type="scientific">Pseudochrobactrum asaccharolyticum</name>
    <dbReference type="NCBI Taxonomy" id="354351"/>
    <lineage>
        <taxon>Bacteria</taxon>
        <taxon>Pseudomonadati</taxon>
        <taxon>Pseudomonadota</taxon>
        <taxon>Alphaproteobacteria</taxon>
        <taxon>Hyphomicrobiales</taxon>
        <taxon>Brucellaceae</taxon>
        <taxon>Pseudochrobactrum</taxon>
    </lineage>
</organism>
<name>A0A366DX15_9HYPH</name>
<evidence type="ECO:0000313" key="2">
    <source>
        <dbReference type="EMBL" id="RBO94661.1"/>
    </source>
</evidence>
<accession>A0A366DX15</accession>
<gene>
    <name evidence="2" type="ORF">DFR47_10419</name>
</gene>
<keyword evidence="3" id="KW-1185">Reference proteome</keyword>
<feature type="domain" description="Transcriptional regulator-like" evidence="1">
    <location>
        <begin position="7"/>
        <end position="66"/>
    </location>
</feature>
<proteinExistence type="predicted"/>
<protein>
    <recommendedName>
        <fullName evidence="1">Transcriptional regulator-like domain-containing protein</fullName>
    </recommendedName>
</protein>
<dbReference type="InterPro" id="IPR045465">
    <property type="entry name" value="Trans_reg_dom"/>
</dbReference>
<evidence type="ECO:0000259" key="1">
    <source>
        <dbReference type="Pfam" id="PF20109"/>
    </source>
</evidence>